<dbReference type="Proteomes" id="UP001241110">
    <property type="component" value="Unassembled WGS sequence"/>
</dbReference>
<dbReference type="Gene3D" id="2.60.60.30">
    <property type="entry name" value="sav2460 like domains"/>
    <property type="match status" value="1"/>
</dbReference>
<feature type="domain" description="TerD" evidence="2">
    <location>
        <begin position="2"/>
        <end position="187"/>
    </location>
</feature>
<keyword evidence="1" id="KW-0778">Tellurium resistance</keyword>
<gene>
    <name evidence="3" type="ORF">QNI16_25625</name>
</gene>
<dbReference type="GO" id="GO:0046690">
    <property type="term" value="P:response to tellurium ion"/>
    <property type="evidence" value="ECO:0007669"/>
    <property type="project" value="UniProtKB-KW"/>
</dbReference>
<reference evidence="3" key="1">
    <citation type="submission" date="2023-05" db="EMBL/GenBank/DDBJ databases">
        <authorList>
            <person name="Zhang X."/>
        </authorList>
    </citation>
    <scope>NUCLEOTIDE SEQUENCE</scope>
    <source>
        <strain evidence="3">YF14B1</strain>
    </source>
</reference>
<organism evidence="3 4">
    <name type="scientific">Xanthocytophaga flava</name>
    <dbReference type="NCBI Taxonomy" id="3048013"/>
    <lineage>
        <taxon>Bacteria</taxon>
        <taxon>Pseudomonadati</taxon>
        <taxon>Bacteroidota</taxon>
        <taxon>Cytophagia</taxon>
        <taxon>Cytophagales</taxon>
        <taxon>Rhodocytophagaceae</taxon>
        <taxon>Xanthocytophaga</taxon>
    </lineage>
</organism>
<accession>A0AAE3QUT7</accession>
<dbReference type="RefSeq" id="WP_313984448.1">
    <property type="nucleotide sequence ID" value="NZ_JASJOS010000012.1"/>
</dbReference>
<dbReference type="PANTHER" id="PTHR32097:SF17">
    <property type="entry name" value="CAMP-BINDING PROTEIN 1-RELATED"/>
    <property type="match status" value="1"/>
</dbReference>
<dbReference type="CDD" id="cd06974">
    <property type="entry name" value="TerD_like"/>
    <property type="match status" value="1"/>
</dbReference>
<proteinExistence type="predicted"/>
<name>A0AAE3QUT7_9BACT</name>
<evidence type="ECO:0000256" key="1">
    <source>
        <dbReference type="ARBA" id="ARBA00022686"/>
    </source>
</evidence>
<dbReference type="PANTHER" id="PTHR32097">
    <property type="entry name" value="CAMP-BINDING PROTEIN 1-RELATED"/>
    <property type="match status" value="1"/>
</dbReference>
<evidence type="ECO:0000313" key="3">
    <source>
        <dbReference type="EMBL" id="MDJ1483905.1"/>
    </source>
</evidence>
<dbReference type="EMBL" id="JASJOS010000012">
    <property type="protein sequence ID" value="MDJ1483905.1"/>
    <property type="molecule type" value="Genomic_DNA"/>
</dbReference>
<sequence length="202" mass="22869">MINLKKNSQISLEKNGEDFKHICIGLDWGVINKKSFFGLFNDKESVDLDGSVTMFDSIKKEKDTVYYRKLVSNDKAIRHSGDDRVGDSSADNKDNEVIYIDLQKVSADVDTIVFYLNSFKQQDFSDIPYSKIRIIEGEHHNPNKVFASYDLSGDSSFKGFTSMVMAKMNRAPGGRWTFTAIGEPIEAKDIAGTIKVIREKYL</sequence>
<comment type="caution">
    <text evidence="3">The sequence shown here is derived from an EMBL/GenBank/DDBJ whole genome shotgun (WGS) entry which is preliminary data.</text>
</comment>
<dbReference type="InterPro" id="IPR051324">
    <property type="entry name" value="Stress/Tellurium_Resist"/>
</dbReference>
<dbReference type="Pfam" id="PF02342">
    <property type="entry name" value="TerD"/>
    <property type="match status" value="1"/>
</dbReference>
<evidence type="ECO:0000313" key="4">
    <source>
        <dbReference type="Proteomes" id="UP001241110"/>
    </source>
</evidence>
<protein>
    <submittedName>
        <fullName evidence="3">TerD family protein</fullName>
    </submittedName>
</protein>
<dbReference type="AlphaFoldDB" id="A0AAE3QUT7"/>
<dbReference type="InterPro" id="IPR003325">
    <property type="entry name" value="TerD"/>
</dbReference>
<evidence type="ECO:0000259" key="2">
    <source>
        <dbReference type="Pfam" id="PF02342"/>
    </source>
</evidence>